<dbReference type="AlphaFoldDB" id="A0A2Y9B2N0"/>
<dbReference type="InterPro" id="IPR027417">
    <property type="entry name" value="P-loop_NTPase"/>
</dbReference>
<protein>
    <recommendedName>
        <fullName evidence="5">Sulfotransferase family protein</fullName>
    </recommendedName>
</protein>
<dbReference type="EMBL" id="UETC01000015">
    <property type="protein sequence ID" value="SSA50726.1"/>
    <property type="molecule type" value="Genomic_DNA"/>
</dbReference>
<evidence type="ECO:0000313" key="3">
    <source>
        <dbReference type="Proteomes" id="UP000245839"/>
    </source>
</evidence>
<gene>
    <name evidence="1" type="ORF">BCF38_11554</name>
    <name evidence="2" type="ORF">SAMN05421539_11554</name>
</gene>
<dbReference type="EMBL" id="QGDJ01000015">
    <property type="protein sequence ID" value="PWJ12918.1"/>
    <property type="molecule type" value="Genomic_DNA"/>
</dbReference>
<evidence type="ECO:0000313" key="1">
    <source>
        <dbReference type="EMBL" id="PWJ12918.1"/>
    </source>
</evidence>
<proteinExistence type="predicted"/>
<dbReference type="Proteomes" id="UP000251571">
    <property type="component" value="Unassembled WGS sequence"/>
</dbReference>
<dbReference type="Proteomes" id="UP000245839">
    <property type="component" value="Unassembled WGS sequence"/>
</dbReference>
<evidence type="ECO:0008006" key="5">
    <source>
        <dbReference type="Google" id="ProtNLM"/>
    </source>
</evidence>
<dbReference type="RefSeq" id="WP_109566084.1">
    <property type="nucleotide sequence ID" value="NZ_QGDJ01000015.1"/>
</dbReference>
<dbReference type="Gene3D" id="3.40.50.300">
    <property type="entry name" value="P-loop containing nucleotide triphosphate hydrolases"/>
    <property type="match status" value="1"/>
</dbReference>
<accession>A0A2Y9B2N0</accession>
<evidence type="ECO:0000313" key="2">
    <source>
        <dbReference type="EMBL" id="SSA50726.1"/>
    </source>
</evidence>
<reference evidence="1 3" key="2">
    <citation type="submission" date="2018-03" db="EMBL/GenBank/DDBJ databases">
        <title>Genomic Encyclopedia of Archaeal and Bacterial Type Strains, Phase II (KMG-II): from individual species to whole genera.</title>
        <authorList>
            <person name="Goeker M."/>
        </authorList>
    </citation>
    <scope>NUCLEOTIDE SEQUENCE [LARGE SCALE GENOMIC DNA]</scope>
    <source>
        <strain evidence="1 3">DSM 25227</strain>
    </source>
</reference>
<dbReference type="SUPFAM" id="SSF52540">
    <property type="entry name" value="P-loop containing nucleoside triphosphate hydrolases"/>
    <property type="match status" value="1"/>
</dbReference>
<evidence type="ECO:0000313" key="4">
    <source>
        <dbReference type="Proteomes" id="UP000251571"/>
    </source>
</evidence>
<dbReference type="OrthoDB" id="547419at2"/>
<organism evidence="2 4">
    <name type="scientific">Jannaschia seohaensis</name>
    <dbReference type="NCBI Taxonomy" id="475081"/>
    <lineage>
        <taxon>Bacteria</taxon>
        <taxon>Pseudomonadati</taxon>
        <taxon>Pseudomonadota</taxon>
        <taxon>Alphaproteobacteria</taxon>
        <taxon>Rhodobacterales</taxon>
        <taxon>Roseobacteraceae</taxon>
        <taxon>Jannaschia</taxon>
    </lineage>
</organism>
<keyword evidence="3" id="KW-1185">Reference proteome</keyword>
<sequence length="318" mass="35664">MKKNLFVHIGHGKTGTSAIQSMLAANRTVLGENGVQYPFHKSMEHAARGGITSGNGALLLNDLDGVRFDGDDVVFSGESLFFRLGQDGRRRILEKAESLGYDVVFVCYTRNFFEHSFSAWGQNIKRGGGTMFYEDFLEKKYRVFDILLRWIAASSKGEFRLRVFNYDRVKTDLNGHFLRSALGRGDLPEKMASASSARVNRSLTMAEYELQRQFNVFYEGKSYPFVSDVLVEHCPDIRSEVPFIDRDSHARIAAKYEGLVSEINRSLDAEDRIVLTPHEELYGDGAGPGGDRFCFSQEQLRVLAKSLSAQLNGSGRNG</sequence>
<reference evidence="2 4" key="1">
    <citation type="submission" date="2016-10" db="EMBL/GenBank/DDBJ databases">
        <authorList>
            <person name="Cai Z."/>
        </authorList>
    </citation>
    <scope>NUCLEOTIDE SEQUENCE [LARGE SCALE GENOMIC DNA]</scope>
    <source>
        <strain evidence="2 4">DSM 25227</strain>
    </source>
</reference>
<name>A0A2Y9B2N0_9RHOB</name>